<evidence type="ECO:0000259" key="6">
    <source>
        <dbReference type="Pfam" id="PF04542"/>
    </source>
</evidence>
<organism evidence="8 9">
    <name type="scientific">Sphingomonas paeninsulae</name>
    <dbReference type="NCBI Taxonomy" id="2319844"/>
    <lineage>
        <taxon>Bacteria</taxon>
        <taxon>Pseudomonadati</taxon>
        <taxon>Pseudomonadota</taxon>
        <taxon>Alphaproteobacteria</taxon>
        <taxon>Sphingomonadales</taxon>
        <taxon>Sphingomonadaceae</taxon>
        <taxon>Sphingomonas</taxon>
    </lineage>
</organism>
<feature type="compositionally biased region" description="Basic and acidic residues" evidence="5">
    <location>
        <begin position="37"/>
        <end position="51"/>
    </location>
</feature>
<dbReference type="PANTHER" id="PTHR43133:SF63">
    <property type="entry name" value="RNA POLYMERASE SIGMA FACTOR FECI-RELATED"/>
    <property type="match status" value="1"/>
</dbReference>
<dbReference type="Pfam" id="PF04542">
    <property type="entry name" value="Sigma70_r2"/>
    <property type="match status" value="1"/>
</dbReference>
<dbReference type="Proteomes" id="UP000276254">
    <property type="component" value="Plasmid unnamed1"/>
</dbReference>
<evidence type="ECO:0000313" key="9">
    <source>
        <dbReference type="Proteomes" id="UP000276254"/>
    </source>
</evidence>
<dbReference type="OrthoDB" id="7620544at2"/>
<keyword evidence="4" id="KW-0804">Transcription</keyword>
<proteinExistence type="inferred from homology"/>
<dbReference type="SUPFAM" id="SSF88946">
    <property type="entry name" value="Sigma2 domain of RNA polymerase sigma factors"/>
    <property type="match status" value="1"/>
</dbReference>
<name>A0A494TC76_SPHPE</name>
<dbReference type="InterPro" id="IPR007627">
    <property type="entry name" value="RNA_pol_sigma70_r2"/>
</dbReference>
<feature type="compositionally biased region" description="Low complexity" evidence="5">
    <location>
        <begin position="22"/>
        <end position="33"/>
    </location>
</feature>
<dbReference type="InterPro" id="IPR013324">
    <property type="entry name" value="RNA_pol_sigma_r3/r4-like"/>
</dbReference>
<dbReference type="GO" id="GO:0006352">
    <property type="term" value="P:DNA-templated transcription initiation"/>
    <property type="evidence" value="ECO:0007669"/>
    <property type="project" value="InterPro"/>
</dbReference>
<geneLocation type="plasmid" evidence="8">
    <name>unnamed1</name>
</geneLocation>
<sequence>MAEQNGPAVTNRVTLDDYEALPRPNRAVPVVRPHTPLAERDPLPPESDRVETPTSAGLGQLYREHSTRLRRYFMVRSSRVDADDLVQETFARLAGVTARTAVAIDQPRAYVNRIANNLITEQARFAARRSAALHVSDDDVQLTGVDPVALLESRDRLQRLERAMAAMKPATREIFMAHRLDGDTYRDIAARTGRSIKGIEKQMGKALYIINRAMRNG</sequence>
<dbReference type="InterPro" id="IPR036388">
    <property type="entry name" value="WH-like_DNA-bd_sf"/>
</dbReference>
<evidence type="ECO:0000259" key="7">
    <source>
        <dbReference type="Pfam" id="PF08281"/>
    </source>
</evidence>
<comment type="similarity">
    <text evidence="1">Belongs to the sigma-70 factor family. ECF subfamily.</text>
</comment>
<dbReference type="Pfam" id="PF08281">
    <property type="entry name" value="Sigma70_r4_2"/>
    <property type="match status" value="1"/>
</dbReference>
<dbReference type="KEGG" id="spha:D3Y57_01840"/>
<evidence type="ECO:0000313" key="8">
    <source>
        <dbReference type="EMBL" id="AYJ84844.1"/>
    </source>
</evidence>
<dbReference type="EMBL" id="CP032828">
    <property type="protein sequence ID" value="AYJ84844.1"/>
    <property type="molecule type" value="Genomic_DNA"/>
</dbReference>
<dbReference type="SUPFAM" id="SSF88659">
    <property type="entry name" value="Sigma3 and sigma4 domains of RNA polymerase sigma factors"/>
    <property type="match status" value="1"/>
</dbReference>
<keyword evidence="3" id="KW-0731">Sigma factor</keyword>
<feature type="domain" description="RNA polymerase sigma factor 70 region 4 type 2" evidence="7">
    <location>
        <begin position="158"/>
        <end position="207"/>
    </location>
</feature>
<keyword evidence="8" id="KW-0614">Plasmid</keyword>
<evidence type="ECO:0000256" key="2">
    <source>
        <dbReference type="ARBA" id="ARBA00023015"/>
    </source>
</evidence>
<protein>
    <submittedName>
        <fullName evidence="8">RNA polymerase sigma factor</fullName>
    </submittedName>
</protein>
<dbReference type="AlphaFoldDB" id="A0A494TC76"/>
<dbReference type="PANTHER" id="PTHR43133">
    <property type="entry name" value="RNA POLYMERASE ECF-TYPE SIGMA FACTO"/>
    <property type="match status" value="1"/>
</dbReference>
<evidence type="ECO:0000256" key="3">
    <source>
        <dbReference type="ARBA" id="ARBA00023082"/>
    </source>
</evidence>
<accession>A0A494TC76</accession>
<dbReference type="RefSeq" id="WP_121150826.1">
    <property type="nucleotide sequence ID" value="NZ_CP032828.1"/>
</dbReference>
<dbReference type="InterPro" id="IPR014284">
    <property type="entry name" value="RNA_pol_sigma-70_dom"/>
</dbReference>
<keyword evidence="9" id="KW-1185">Reference proteome</keyword>
<keyword evidence="2" id="KW-0805">Transcription regulation</keyword>
<dbReference type="GO" id="GO:0003677">
    <property type="term" value="F:DNA binding"/>
    <property type="evidence" value="ECO:0007669"/>
    <property type="project" value="InterPro"/>
</dbReference>
<dbReference type="InterPro" id="IPR013249">
    <property type="entry name" value="RNA_pol_sigma70_r4_t2"/>
</dbReference>
<dbReference type="InterPro" id="IPR039425">
    <property type="entry name" value="RNA_pol_sigma-70-like"/>
</dbReference>
<dbReference type="InterPro" id="IPR013325">
    <property type="entry name" value="RNA_pol_sigma_r2"/>
</dbReference>
<dbReference type="NCBIfam" id="TIGR02937">
    <property type="entry name" value="sigma70-ECF"/>
    <property type="match status" value="1"/>
</dbReference>
<evidence type="ECO:0000256" key="1">
    <source>
        <dbReference type="ARBA" id="ARBA00010641"/>
    </source>
</evidence>
<feature type="region of interest" description="Disordered" evidence="5">
    <location>
        <begin position="1"/>
        <end position="55"/>
    </location>
</feature>
<dbReference type="GO" id="GO:0016987">
    <property type="term" value="F:sigma factor activity"/>
    <property type="evidence" value="ECO:0007669"/>
    <property type="project" value="UniProtKB-KW"/>
</dbReference>
<feature type="domain" description="RNA polymerase sigma-70 region 2" evidence="6">
    <location>
        <begin position="61"/>
        <end position="128"/>
    </location>
</feature>
<gene>
    <name evidence="8" type="ORF">D3Y57_01840</name>
</gene>
<dbReference type="Gene3D" id="1.10.1740.10">
    <property type="match status" value="1"/>
</dbReference>
<reference evidence="8 9" key="1">
    <citation type="submission" date="2018-09" db="EMBL/GenBank/DDBJ databases">
        <title>Sphingomonas peninsula sp. nov., isolated from fildes peninsula, Antarctic soil.</title>
        <authorList>
            <person name="Yingchao G."/>
        </authorList>
    </citation>
    <scope>NUCLEOTIDE SEQUENCE [LARGE SCALE GENOMIC DNA]</scope>
    <source>
        <strain evidence="8 9">YZ-8</strain>
        <plasmid evidence="8 9">unnamed1</plasmid>
    </source>
</reference>
<dbReference type="Gene3D" id="1.10.10.10">
    <property type="entry name" value="Winged helix-like DNA-binding domain superfamily/Winged helix DNA-binding domain"/>
    <property type="match status" value="1"/>
</dbReference>
<evidence type="ECO:0000256" key="4">
    <source>
        <dbReference type="ARBA" id="ARBA00023163"/>
    </source>
</evidence>
<evidence type="ECO:0000256" key="5">
    <source>
        <dbReference type="SAM" id="MobiDB-lite"/>
    </source>
</evidence>